<evidence type="ECO:0000256" key="1">
    <source>
        <dbReference type="ARBA" id="ARBA00022729"/>
    </source>
</evidence>
<dbReference type="InterPro" id="IPR031989">
    <property type="entry name" value="DUF5067"/>
</dbReference>
<dbReference type="AlphaFoldDB" id="A0A0S7BI59"/>
<dbReference type="InterPro" id="IPR029050">
    <property type="entry name" value="Immunoprotect_excell_Ig-like"/>
</dbReference>
<protein>
    <recommendedName>
        <fullName evidence="3">DUF5067 domain-containing protein</fullName>
    </recommendedName>
</protein>
<feature type="signal peptide" evidence="2">
    <location>
        <begin position="1"/>
        <end position="21"/>
    </location>
</feature>
<dbReference type="Gene3D" id="2.60.40.1240">
    <property type="match status" value="1"/>
</dbReference>
<reference evidence="4" key="1">
    <citation type="journal article" date="2015" name="Genome Announc.">
        <title>Draft Genome Sequence of Anaerolineae Strain TC1, a Novel Isolate from a Methanogenic Wastewater Treatment System.</title>
        <authorList>
            <person name="Matsuura N."/>
            <person name="Tourlousse D.M."/>
            <person name="Sun L."/>
            <person name="Toyonaga M."/>
            <person name="Kuroda K."/>
            <person name="Ohashi A."/>
            <person name="Cruz R."/>
            <person name="Yamaguchi T."/>
            <person name="Sekiguchi Y."/>
        </authorList>
    </citation>
    <scope>NUCLEOTIDE SEQUENCE [LARGE SCALE GENOMIC DNA]</scope>
    <source>
        <strain evidence="4">TC1</strain>
    </source>
</reference>
<dbReference type="STRING" id="1678840.ATC1_1350"/>
<dbReference type="OrthoDB" id="3240463at2"/>
<dbReference type="RefSeq" id="WP_062279090.1">
    <property type="nucleotide sequence ID" value="NZ_DF968181.1"/>
</dbReference>
<keyword evidence="1 2" id="KW-0732">Signal</keyword>
<gene>
    <name evidence="4" type="ORF">ATC1_1350</name>
</gene>
<evidence type="ECO:0000256" key="2">
    <source>
        <dbReference type="SAM" id="SignalP"/>
    </source>
</evidence>
<name>A0A0S7BI59_9CHLR</name>
<keyword evidence="5" id="KW-1185">Reference proteome</keyword>
<evidence type="ECO:0000313" key="5">
    <source>
        <dbReference type="Proteomes" id="UP000053370"/>
    </source>
</evidence>
<feature type="domain" description="DUF5067" evidence="3">
    <location>
        <begin position="52"/>
        <end position="167"/>
    </location>
</feature>
<evidence type="ECO:0000259" key="3">
    <source>
        <dbReference type="Pfam" id="PF16729"/>
    </source>
</evidence>
<evidence type="ECO:0000313" key="4">
    <source>
        <dbReference type="EMBL" id="GAP40085.1"/>
    </source>
</evidence>
<sequence length="189" mass="21043">MKKAIYVLLAVLLLTPSIVYAQDFTTWEDLIPYVQQLETRITNLEAQINTEDETASPKAEEQISGSPDTQIGEYTVVLKKFTLAKDSNGEDILNVYFDYTNNSSETDSFGFSIKADVFQNGIEMEPAYFSAGNSNLITKIRPGSTIEVFKSFKLADKTNPVELELSKLIDFSGKAPVLYVLDLSQASEE</sequence>
<proteinExistence type="predicted"/>
<organism evidence="4">
    <name type="scientific">Flexilinea flocculi</name>
    <dbReference type="NCBI Taxonomy" id="1678840"/>
    <lineage>
        <taxon>Bacteria</taxon>
        <taxon>Bacillati</taxon>
        <taxon>Chloroflexota</taxon>
        <taxon>Anaerolineae</taxon>
        <taxon>Anaerolineales</taxon>
        <taxon>Anaerolineaceae</taxon>
        <taxon>Flexilinea</taxon>
    </lineage>
</organism>
<dbReference type="Proteomes" id="UP000053370">
    <property type="component" value="Unassembled WGS sequence"/>
</dbReference>
<dbReference type="EMBL" id="DF968181">
    <property type="protein sequence ID" value="GAP40085.1"/>
    <property type="molecule type" value="Genomic_DNA"/>
</dbReference>
<dbReference type="Pfam" id="PF16729">
    <property type="entry name" value="DUF5067"/>
    <property type="match status" value="1"/>
</dbReference>
<feature type="chain" id="PRO_5006632958" description="DUF5067 domain-containing protein" evidence="2">
    <location>
        <begin position="22"/>
        <end position="189"/>
    </location>
</feature>
<accession>A0A0S7BI59</accession>